<evidence type="ECO:0000313" key="3">
    <source>
        <dbReference type="EMBL" id="CAB4210836.1"/>
    </source>
</evidence>
<dbReference type="InterPro" id="IPR044000">
    <property type="entry name" value="Phage_tube_2"/>
</dbReference>
<dbReference type="EMBL" id="LR797363">
    <property type="protein sequence ID" value="CAB4210836.1"/>
    <property type="molecule type" value="Genomic_DNA"/>
</dbReference>
<dbReference type="Pfam" id="PF18906">
    <property type="entry name" value="Phage_tube_2"/>
    <property type="match status" value="1"/>
</dbReference>
<organism evidence="3">
    <name type="scientific">uncultured Caudovirales phage</name>
    <dbReference type="NCBI Taxonomy" id="2100421"/>
    <lineage>
        <taxon>Viruses</taxon>
        <taxon>Duplodnaviria</taxon>
        <taxon>Heunggongvirae</taxon>
        <taxon>Uroviricota</taxon>
        <taxon>Caudoviricetes</taxon>
        <taxon>Peduoviridae</taxon>
        <taxon>Maltschvirus</taxon>
        <taxon>Maltschvirus maltsch</taxon>
    </lineage>
</organism>
<evidence type="ECO:0000313" key="2">
    <source>
        <dbReference type="EMBL" id="CAB4198083.1"/>
    </source>
</evidence>
<gene>
    <name evidence="2" type="ORF">UFOVP1318_53</name>
    <name evidence="3" type="ORF">UFOVP1430_49</name>
    <name evidence="1" type="ORF">UFOVP903_51</name>
</gene>
<evidence type="ECO:0000313" key="1">
    <source>
        <dbReference type="EMBL" id="CAB4170068.1"/>
    </source>
</evidence>
<dbReference type="EMBL" id="LR796854">
    <property type="protein sequence ID" value="CAB4170068.1"/>
    <property type="molecule type" value="Genomic_DNA"/>
</dbReference>
<proteinExistence type="predicted"/>
<protein>
    <submittedName>
        <fullName evidence="3">Uncharacterized protein</fullName>
    </submittedName>
</protein>
<name>A0A6J5SAL6_9CAUD</name>
<accession>A0A6J5SAL6</accession>
<reference evidence="3" key="1">
    <citation type="submission" date="2020-05" db="EMBL/GenBank/DDBJ databases">
        <authorList>
            <person name="Chiriac C."/>
            <person name="Salcher M."/>
            <person name="Ghai R."/>
            <person name="Kavagutti S V."/>
        </authorList>
    </citation>
    <scope>NUCLEOTIDE SEQUENCE</scope>
</reference>
<dbReference type="EMBL" id="LR797267">
    <property type="protein sequence ID" value="CAB4198083.1"/>
    <property type="molecule type" value="Genomic_DNA"/>
</dbReference>
<sequence length="351" mass="37186">MSVGENVLVGNLSYLAIGREVTYGTYVTATAGIAFMSASMKTTKETKILEEIQTSRTNSHSIQLGKTVEGEIEAVMSGRALGLQYLLQNAFGGGPVTSATATGDTTGSVSFTHQVDIANFNTTYSSLSMNVRKGPATTGKIFEYCGVRVNEMGLKAEIDEPLMATFSVIAKDSTLSANDVSSLLDTLTASQVPLSFVDGRFSVETAPDSLTTTSFWHVQSFEFKISNNLNSDSASRRIGSDVIGVLPAGLAQFSLSAAIRFDTTTAFDAMIAGTRLAAEFEFLGATLPGSSLRERLKITMPYVVISDAGDPEISSAQDPLTSQVTFAVLRDPTTSGYAVRATVLNNTASYA</sequence>